<keyword evidence="6" id="KW-0479">Metal-binding</keyword>
<organism evidence="13 14">
    <name type="scientific">Madurella fahalii</name>
    <dbReference type="NCBI Taxonomy" id="1157608"/>
    <lineage>
        <taxon>Eukaryota</taxon>
        <taxon>Fungi</taxon>
        <taxon>Dikarya</taxon>
        <taxon>Ascomycota</taxon>
        <taxon>Pezizomycotina</taxon>
        <taxon>Sordariomycetes</taxon>
        <taxon>Sordariomycetidae</taxon>
        <taxon>Sordariales</taxon>
        <taxon>Sordariales incertae sedis</taxon>
        <taxon>Madurella</taxon>
    </lineage>
</organism>
<dbReference type="PRINTS" id="PR00465">
    <property type="entry name" value="EP450IV"/>
</dbReference>
<keyword evidence="12" id="KW-0732">Signal</keyword>
<evidence type="ECO:0000256" key="9">
    <source>
        <dbReference type="ARBA" id="ARBA00023004"/>
    </source>
</evidence>
<reference evidence="13 14" key="1">
    <citation type="submission" date="2024-09" db="EMBL/GenBank/DDBJ databases">
        <title>Itraconazole resistance in Madurella fahalii resulting from another homologue of gene encoding cytochrome P450 14-alpha sterol demethylase (CYP51).</title>
        <authorList>
            <person name="Yoshioka I."/>
            <person name="Fahal A.H."/>
            <person name="Kaneko S."/>
            <person name="Yaguchi T."/>
        </authorList>
    </citation>
    <scope>NUCLEOTIDE SEQUENCE [LARGE SCALE GENOMIC DNA]</scope>
    <source>
        <strain evidence="13 14">IFM 68171</strain>
    </source>
</reference>
<feature type="chain" id="PRO_5045472119" evidence="12">
    <location>
        <begin position="21"/>
        <end position="517"/>
    </location>
</feature>
<comment type="similarity">
    <text evidence="3">Belongs to the cytochrome P450 family.</text>
</comment>
<evidence type="ECO:0000256" key="6">
    <source>
        <dbReference type="ARBA" id="ARBA00022723"/>
    </source>
</evidence>
<dbReference type="GO" id="GO:0004497">
    <property type="term" value="F:monooxygenase activity"/>
    <property type="evidence" value="ECO:0007669"/>
    <property type="project" value="UniProtKB-KW"/>
</dbReference>
<name>A0ABQ0GL52_9PEZI</name>
<dbReference type="SUPFAM" id="SSF48264">
    <property type="entry name" value="Cytochrome P450"/>
    <property type="match status" value="1"/>
</dbReference>
<dbReference type="Proteomes" id="UP001628179">
    <property type="component" value="Unassembled WGS sequence"/>
</dbReference>
<evidence type="ECO:0000256" key="1">
    <source>
        <dbReference type="ARBA" id="ARBA00001971"/>
    </source>
</evidence>
<keyword evidence="11" id="KW-0472">Membrane</keyword>
<proteinExistence type="inferred from homology"/>
<evidence type="ECO:0000256" key="8">
    <source>
        <dbReference type="ARBA" id="ARBA00023002"/>
    </source>
</evidence>
<dbReference type="CDD" id="cd11041">
    <property type="entry name" value="CYP503A1-like"/>
    <property type="match status" value="1"/>
</dbReference>
<dbReference type="Pfam" id="PF00067">
    <property type="entry name" value="p450"/>
    <property type="match status" value="1"/>
</dbReference>
<dbReference type="InterPro" id="IPR002403">
    <property type="entry name" value="Cyt_P450_E_grp-IV"/>
</dbReference>
<evidence type="ECO:0000256" key="11">
    <source>
        <dbReference type="ARBA" id="ARBA00023136"/>
    </source>
</evidence>
<evidence type="ECO:0000256" key="2">
    <source>
        <dbReference type="ARBA" id="ARBA00004370"/>
    </source>
</evidence>
<protein>
    <submittedName>
        <fullName evidence="13">Cytochrome P450 monooxygenase AtmP</fullName>
    </submittedName>
</protein>
<dbReference type="InterPro" id="IPR001128">
    <property type="entry name" value="Cyt_P450"/>
</dbReference>
<dbReference type="EMBL" id="BAAFSV010000005">
    <property type="protein sequence ID" value="GAB1318482.1"/>
    <property type="molecule type" value="Genomic_DNA"/>
</dbReference>
<evidence type="ECO:0000256" key="4">
    <source>
        <dbReference type="ARBA" id="ARBA00022617"/>
    </source>
</evidence>
<dbReference type="PANTHER" id="PTHR46206:SF5">
    <property type="entry name" value="P450, PUTATIVE (EUROFUNG)-RELATED"/>
    <property type="match status" value="1"/>
</dbReference>
<evidence type="ECO:0000256" key="3">
    <source>
        <dbReference type="ARBA" id="ARBA00010617"/>
    </source>
</evidence>
<evidence type="ECO:0000313" key="13">
    <source>
        <dbReference type="EMBL" id="GAB1318482.1"/>
    </source>
</evidence>
<dbReference type="RefSeq" id="XP_070920213.1">
    <property type="nucleotide sequence ID" value="XM_071064112.1"/>
</dbReference>
<evidence type="ECO:0000256" key="7">
    <source>
        <dbReference type="ARBA" id="ARBA00022989"/>
    </source>
</evidence>
<dbReference type="Gene3D" id="1.10.630.10">
    <property type="entry name" value="Cytochrome P450"/>
    <property type="match status" value="1"/>
</dbReference>
<comment type="caution">
    <text evidence="13">The sequence shown here is derived from an EMBL/GenBank/DDBJ whole genome shotgun (WGS) entry which is preliminary data.</text>
</comment>
<dbReference type="GeneID" id="98179435"/>
<keyword evidence="4" id="KW-0349">Heme</keyword>
<dbReference type="InterPro" id="IPR036396">
    <property type="entry name" value="Cyt_P450_sf"/>
</dbReference>
<evidence type="ECO:0000256" key="12">
    <source>
        <dbReference type="SAM" id="SignalP"/>
    </source>
</evidence>
<evidence type="ECO:0000256" key="5">
    <source>
        <dbReference type="ARBA" id="ARBA00022692"/>
    </source>
</evidence>
<evidence type="ECO:0000313" key="14">
    <source>
        <dbReference type="Proteomes" id="UP001628179"/>
    </source>
</evidence>
<keyword evidence="7" id="KW-1133">Transmembrane helix</keyword>
<evidence type="ECO:0000256" key="10">
    <source>
        <dbReference type="ARBA" id="ARBA00023033"/>
    </source>
</evidence>
<keyword evidence="8" id="KW-0560">Oxidoreductase</keyword>
<comment type="cofactor">
    <cofactor evidence="1">
        <name>heme</name>
        <dbReference type="ChEBI" id="CHEBI:30413"/>
    </cofactor>
</comment>
<keyword evidence="10 13" id="KW-0503">Monooxygenase</keyword>
<keyword evidence="14" id="KW-1185">Reference proteome</keyword>
<comment type="subcellular location">
    <subcellularLocation>
        <location evidence="2">Membrane</location>
    </subcellularLocation>
</comment>
<sequence>MFFSLAVISVLLLCSVSVSPKKHPWPVPSHIWSILRSPVSVVKRRAKAWAFLFRGPSIIQDAYNEAQRTPFFIDVPENRYLVVSSWNHIKEIDAAPDSVLSLQAAAKEVLQPKYTMTNFNWLDKRGVEGTPLIRTLRTLLTNHLPEILPEIRRSMSGLMDTLYDAHPVVNGTKSSPLYSMVVKGIAHSNALAFFGTDLARNETFMKAGIDFIEQTVLIAEILRVLPSVISDPIGKLLSKTLNSGQIMFGHLLPVAAERLEERARQRLGHKVPEHKDCIQWVMETSPKANPWSAERIVHELMALWFGSVHITSTTTCFAIHDLCLRPEYIEPLRKEIESTGWEAFEKSGGKCFPLLDSFMKESARVTPVESVSTRRKALQPFQLSDGSKIDVGQWVCTAPRGMSLDATYYTNPGEFHGFRFVAPELLADLQHTSFQVPQPGKTSTFTEVSDWQLWGTGKCACPGRYYASAAMKTMLGLFITKYDMQLSDPKASRYFAWRTFIYPFPSTTVLLHPRAAV</sequence>
<feature type="signal peptide" evidence="12">
    <location>
        <begin position="1"/>
        <end position="20"/>
    </location>
</feature>
<dbReference type="PANTHER" id="PTHR46206">
    <property type="entry name" value="CYTOCHROME P450"/>
    <property type="match status" value="1"/>
</dbReference>
<accession>A0ABQ0GL52</accession>
<gene>
    <name evidence="13" type="ORF">MFIFM68171_08692</name>
</gene>
<keyword evidence="9" id="KW-0408">Iron</keyword>
<keyword evidence="5" id="KW-0812">Transmembrane</keyword>